<evidence type="ECO:0000256" key="2">
    <source>
        <dbReference type="ARBA" id="ARBA00004496"/>
    </source>
</evidence>
<dbReference type="AlphaFoldDB" id="A0A914VBC1"/>
<feature type="domain" description="Fork-head" evidence="11">
    <location>
        <begin position="192"/>
        <end position="245"/>
    </location>
</feature>
<dbReference type="InterPro" id="IPR001766">
    <property type="entry name" value="Fork_head_dom"/>
</dbReference>
<evidence type="ECO:0000256" key="4">
    <source>
        <dbReference type="ARBA" id="ARBA00022490"/>
    </source>
</evidence>
<evidence type="ECO:0000313" key="12">
    <source>
        <dbReference type="Proteomes" id="UP000887566"/>
    </source>
</evidence>
<comment type="subcellular location">
    <subcellularLocation>
        <location evidence="2">Cytoplasm</location>
    </subcellularLocation>
    <subcellularLocation>
        <location evidence="1 9">Nucleus</location>
    </subcellularLocation>
</comment>
<dbReference type="PROSITE" id="PS50039">
    <property type="entry name" value="FORK_HEAD_3"/>
    <property type="match status" value="1"/>
</dbReference>
<dbReference type="GO" id="GO:0005634">
    <property type="term" value="C:nucleus"/>
    <property type="evidence" value="ECO:0007669"/>
    <property type="project" value="UniProtKB-SubCell"/>
</dbReference>
<dbReference type="Pfam" id="PF00250">
    <property type="entry name" value="Forkhead"/>
    <property type="match status" value="1"/>
</dbReference>
<evidence type="ECO:0000256" key="10">
    <source>
        <dbReference type="SAM" id="MobiDB-lite"/>
    </source>
</evidence>
<dbReference type="SUPFAM" id="SSF46785">
    <property type="entry name" value="Winged helix' DNA-binding domain"/>
    <property type="match status" value="1"/>
</dbReference>
<keyword evidence="12" id="KW-1185">Reference proteome</keyword>
<keyword evidence="8 9" id="KW-0539">Nucleus</keyword>
<evidence type="ECO:0000313" key="13">
    <source>
        <dbReference type="WBParaSite" id="PSAMB.scaffold1736size28267.g14634.t1"/>
    </source>
</evidence>
<keyword evidence="5" id="KW-0805">Transcription regulation</keyword>
<dbReference type="Proteomes" id="UP000887566">
    <property type="component" value="Unplaced"/>
</dbReference>
<evidence type="ECO:0000256" key="5">
    <source>
        <dbReference type="ARBA" id="ARBA00023015"/>
    </source>
</evidence>
<dbReference type="WBParaSite" id="PSAMB.scaffold1736size28267.g14634.t1">
    <property type="protein sequence ID" value="PSAMB.scaffold1736size28267.g14634.t1"/>
    <property type="gene ID" value="PSAMB.scaffold1736size28267.g14634"/>
</dbReference>
<keyword evidence="6 9" id="KW-0238">DNA-binding</keyword>
<feature type="region of interest" description="Disordered" evidence="10">
    <location>
        <begin position="135"/>
        <end position="188"/>
    </location>
</feature>
<dbReference type="GO" id="GO:0000981">
    <property type="term" value="F:DNA-binding transcription factor activity, RNA polymerase II-specific"/>
    <property type="evidence" value="ECO:0007669"/>
    <property type="project" value="TreeGrafter"/>
</dbReference>
<proteinExistence type="predicted"/>
<dbReference type="GO" id="GO:0000978">
    <property type="term" value="F:RNA polymerase II cis-regulatory region sequence-specific DNA binding"/>
    <property type="evidence" value="ECO:0007669"/>
    <property type="project" value="TreeGrafter"/>
</dbReference>
<dbReference type="InterPro" id="IPR036388">
    <property type="entry name" value="WH-like_DNA-bd_sf"/>
</dbReference>
<feature type="DNA-binding region" description="Fork-head" evidence="9">
    <location>
        <begin position="192"/>
        <end position="245"/>
    </location>
</feature>
<organism evidence="12 13">
    <name type="scientific">Plectus sambesii</name>
    <dbReference type="NCBI Taxonomy" id="2011161"/>
    <lineage>
        <taxon>Eukaryota</taxon>
        <taxon>Metazoa</taxon>
        <taxon>Ecdysozoa</taxon>
        <taxon>Nematoda</taxon>
        <taxon>Chromadorea</taxon>
        <taxon>Plectida</taxon>
        <taxon>Plectina</taxon>
        <taxon>Plectoidea</taxon>
        <taxon>Plectidae</taxon>
        <taxon>Plectus</taxon>
    </lineage>
</organism>
<evidence type="ECO:0000256" key="1">
    <source>
        <dbReference type="ARBA" id="ARBA00004123"/>
    </source>
</evidence>
<evidence type="ECO:0000256" key="9">
    <source>
        <dbReference type="PROSITE-ProRule" id="PRU00089"/>
    </source>
</evidence>
<keyword evidence="7" id="KW-0804">Transcription</keyword>
<sequence length="245" mass="25802">MTTNPHLHSQLLIRCGISPTSNNHSPMLSDNISPIPAAIAVTNCGGGGLMQPPSVMMANAGGSNSPDQLFEDLEPLARDRCNTWPLRRPNLDINAQTSPLIHELIPEGEEDTDLFGSSDLGDLHHSGLRSASAAYGGMGSPDARSSGGYSPGVSSPTPAALPAAGSNSDTSDGGPSTTSPAAKKSTTRRNAWGNMSYADLITQAIMSSPEKRLTLSQVYEWMVQNVPYFRDKGDSNSSAGWKVSF</sequence>
<dbReference type="PRINTS" id="PR00053">
    <property type="entry name" value="FORKHEAD"/>
</dbReference>
<accession>A0A914VBC1</accession>
<dbReference type="Gene3D" id="1.10.10.10">
    <property type="entry name" value="Winged helix-like DNA-binding domain superfamily/Winged helix DNA-binding domain"/>
    <property type="match status" value="1"/>
</dbReference>
<dbReference type="SMART" id="SM00339">
    <property type="entry name" value="FH"/>
    <property type="match status" value="1"/>
</dbReference>
<feature type="compositionally biased region" description="Low complexity" evidence="10">
    <location>
        <begin position="165"/>
        <end position="184"/>
    </location>
</feature>
<feature type="compositionally biased region" description="Low complexity" evidence="10">
    <location>
        <begin position="145"/>
        <end position="158"/>
    </location>
</feature>
<dbReference type="GO" id="GO:0005737">
    <property type="term" value="C:cytoplasm"/>
    <property type="evidence" value="ECO:0007669"/>
    <property type="project" value="UniProtKB-SubCell"/>
</dbReference>
<evidence type="ECO:0000256" key="8">
    <source>
        <dbReference type="ARBA" id="ARBA00023242"/>
    </source>
</evidence>
<keyword evidence="3" id="KW-0217">Developmental protein</keyword>
<evidence type="ECO:0000256" key="7">
    <source>
        <dbReference type="ARBA" id="ARBA00023163"/>
    </source>
</evidence>
<evidence type="ECO:0000256" key="3">
    <source>
        <dbReference type="ARBA" id="ARBA00022473"/>
    </source>
</evidence>
<name>A0A914VBC1_9BILA</name>
<protein>
    <submittedName>
        <fullName evidence="13">Fork-head domain-containing protein</fullName>
    </submittedName>
</protein>
<dbReference type="PANTHER" id="PTHR45767">
    <property type="entry name" value="FORKHEAD BOX PROTEIN O"/>
    <property type="match status" value="1"/>
</dbReference>
<reference evidence="13" key="1">
    <citation type="submission" date="2022-11" db="UniProtKB">
        <authorList>
            <consortium name="WormBaseParasite"/>
        </authorList>
    </citation>
    <scope>IDENTIFICATION</scope>
</reference>
<keyword evidence="4" id="KW-0963">Cytoplasm</keyword>
<dbReference type="PANTHER" id="PTHR45767:SF2">
    <property type="entry name" value="FORKHEAD BOX PROTEIN O"/>
    <property type="match status" value="1"/>
</dbReference>
<evidence type="ECO:0000256" key="6">
    <source>
        <dbReference type="ARBA" id="ARBA00023125"/>
    </source>
</evidence>
<evidence type="ECO:0000259" key="11">
    <source>
        <dbReference type="PROSITE" id="PS50039"/>
    </source>
</evidence>
<dbReference type="InterPro" id="IPR036390">
    <property type="entry name" value="WH_DNA-bd_sf"/>
</dbReference>